<accession>A0AA38P1P9</accession>
<name>A0AA38P1P9_9AGAR</name>
<reference evidence="3" key="1">
    <citation type="submission" date="2022-08" db="EMBL/GenBank/DDBJ databases">
        <authorList>
            <consortium name="DOE Joint Genome Institute"/>
            <person name="Min B."/>
            <person name="Riley R."/>
            <person name="Sierra-Patev S."/>
            <person name="Naranjo-Ortiz M."/>
            <person name="Looney B."/>
            <person name="Konkel Z."/>
            <person name="Slot J.C."/>
            <person name="Sakamoto Y."/>
            <person name="Steenwyk J.L."/>
            <person name="Rokas A."/>
            <person name="Carro J."/>
            <person name="Camarero S."/>
            <person name="Ferreira P."/>
            <person name="Molpeceres G."/>
            <person name="Ruiz-Duenas F.J."/>
            <person name="Serrano A."/>
            <person name="Henrissat B."/>
            <person name="Drula E."/>
            <person name="Hughes K.W."/>
            <person name="Mata J.L."/>
            <person name="Ishikawa N.K."/>
            <person name="Vargas-Isla R."/>
            <person name="Ushijima S."/>
            <person name="Smith C.A."/>
            <person name="Ahrendt S."/>
            <person name="Andreopoulos W."/>
            <person name="He G."/>
            <person name="Labutti K."/>
            <person name="Lipzen A."/>
            <person name="Ng V."/>
            <person name="Sandor L."/>
            <person name="Barry K."/>
            <person name="Martinez A.T."/>
            <person name="Xiao Y."/>
            <person name="Gibbons J.G."/>
            <person name="Terashima K."/>
            <person name="Hibbett D.S."/>
            <person name="Grigoriev I.V."/>
        </authorList>
    </citation>
    <scope>NUCLEOTIDE SEQUENCE</scope>
    <source>
        <strain evidence="3">TFB9207</strain>
    </source>
</reference>
<sequence length="133" mass="14637">MQTLWWWIILGLVALGLVDATSDELTVKISQRKTRSGHQFGFFVLPARSVEELVALVLEDFEHVEYDFVDMPVLDSREHIAGSGPSTSHVSQVGSSSERLRSTTPETSEWESSSESTSHSSTPGPSTEQAMKA</sequence>
<keyword evidence="2" id="KW-0732">Signal</keyword>
<feature type="chain" id="PRO_5041452091" evidence="2">
    <location>
        <begin position="21"/>
        <end position="133"/>
    </location>
</feature>
<dbReference type="EMBL" id="MU806504">
    <property type="protein sequence ID" value="KAJ3834639.1"/>
    <property type="molecule type" value="Genomic_DNA"/>
</dbReference>
<organism evidence="3 4">
    <name type="scientific">Lentinula raphanica</name>
    <dbReference type="NCBI Taxonomy" id="153919"/>
    <lineage>
        <taxon>Eukaryota</taxon>
        <taxon>Fungi</taxon>
        <taxon>Dikarya</taxon>
        <taxon>Basidiomycota</taxon>
        <taxon>Agaricomycotina</taxon>
        <taxon>Agaricomycetes</taxon>
        <taxon>Agaricomycetidae</taxon>
        <taxon>Agaricales</taxon>
        <taxon>Marasmiineae</taxon>
        <taxon>Omphalotaceae</taxon>
        <taxon>Lentinula</taxon>
    </lineage>
</organism>
<feature type="compositionally biased region" description="Low complexity" evidence="1">
    <location>
        <begin position="86"/>
        <end position="133"/>
    </location>
</feature>
<comment type="caution">
    <text evidence="3">The sequence shown here is derived from an EMBL/GenBank/DDBJ whole genome shotgun (WGS) entry which is preliminary data.</text>
</comment>
<proteinExistence type="predicted"/>
<dbReference type="Proteomes" id="UP001163846">
    <property type="component" value="Unassembled WGS sequence"/>
</dbReference>
<evidence type="ECO:0000313" key="3">
    <source>
        <dbReference type="EMBL" id="KAJ3834639.1"/>
    </source>
</evidence>
<dbReference type="AlphaFoldDB" id="A0AA38P1P9"/>
<gene>
    <name evidence="3" type="ORF">F5878DRAFT_664585</name>
</gene>
<evidence type="ECO:0000256" key="2">
    <source>
        <dbReference type="SAM" id="SignalP"/>
    </source>
</evidence>
<keyword evidence="4" id="KW-1185">Reference proteome</keyword>
<evidence type="ECO:0000313" key="4">
    <source>
        <dbReference type="Proteomes" id="UP001163846"/>
    </source>
</evidence>
<protein>
    <submittedName>
        <fullName evidence="3">Uncharacterized protein</fullName>
    </submittedName>
</protein>
<feature type="region of interest" description="Disordered" evidence="1">
    <location>
        <begin position="79"/>
        <end position="133"/>
    </location>
</feature>
<feature type="signal peptide" evidence="2">
    <location>
        <begin position="1"/>
        <end position="20"/>
    </location>
</feature>
<evidence type="ECO:0000256" key="1">
    <source>
        <dbReference type="SAM" id="MobiDB-lite"/>
    </source>
</evidence>